<evidence type="ECO:0000313" key="2">
    <source>
        <dbReference type="Proteomes" id="UP000191094"/>
    </source>
</evidence>
<dbReference type="OrthoDB" id="9804792at2"/>
<sequence length="297" mass="34026">MRHQALIGYVLHHKAYQEKRALYHLFTPTHGVVHGVGKKGMPLLTRMTLFATGKGGLKTFSQPQPQHNRTNLGQITGQNLYGALYVNELLWRVLTVEDPMPMLWWAYEQTLMLLANACQNSHNSQNNHNGQNSHTLLPLAYILRCFESLLFAELGYGISFVIDEKDNAILPTQHYCYHVNKGWVRLTKFEASSSGSCQRAWLGADVLKLAMVNEKLAYFRLCHVDDFGRDDVGCDDVPSHAMIDAQFVEMLHAWFALIQPVMPAWTQLHRQVVDSLLDDKPLQSRKLWQQQRRFLSP</sequence>
<dbReference type="EMBL" id="MUYT01000008">
    <property type="protein sequence ID" value="OOS20310.1"/>
    <property type="molecule type" value="Genomic_DNA"/>
</dbReference>
<organism evidence="1 2">
    <name type="scientific">Lwoffella lincolnii</name>
    <dbReference type="NCBI Taxonomy" id="90241"/>
    <lineage>
        <taxon>Bacteria</taxon>
        <taxon>Pseudomonadati</taxon>
        <taxon>Pseudomonadota</taxon>
        <taxon>Gammaproteobacteria</taxon>
        <taxon>Moraxellales</taxon>
        <taxon>Moraxellaceae</taxon>
        <taxon>Lwoffella</taxon>
    </lineage>
</organism>
<accession>A0A1T0CD88</accession>
<dbReference type="Gene3D" id="1.20.1440.120">
    <property type="entry name" value="Recombination protein O, C-terminal domain"/>
    <property type="match status" value="1"/>
</dbReference>
<proteinExistence type="predicted"/>
<protein>
    <submittedName>
        <fullName evidence="1">Uncharacterized protein</fullName>
    </submittedName>
</protein>
<keyword evidence="2" id="KW-1185">Reference proteome</keyword>
<gene>
    <name evidence="1" type="ORF">B0682_06650</name>
</gene>
<evidence type="ECO:0000313" key="1">
    <source>
        <dbReference type="EMBL" id="OOS20310.1"/>
    </source>
</evidence>
<dbReference type="InterPro" id="IPR042242">
    <property type="entry name" value="RecO_C"/>
</dbReference>
<dbReference type="AlphaFoldDB" id="A0A1T0CD88"/>
<dbReference type="STRING" id="90241.B0682_06650"/>
<dbReference type="Proteomes" id="UP000191094">
    <property type="component" value="Unassembled WGS sequence"/>
</dbReference>
<name>A0A1T0CD88_9GAMM</name>
<dbReference type="RefSeq" id="WP_078307653.1">
    <property type="nucleotide sequence ID" value="NZ_CP147511.1"/>
</dbReference>
<reference evidence="1 2" key="1">
    <citation type="submission" date="2017-02" db="EMBL/GenBank/DDBJ databases">
        <title>Draft genome sequence of Moraxella lincolnii CCUG 9405T type strain.</title>
        <authorList>
            <person name="Salva-Serra F."/>
            <person name="Engstrom-Jakobsson H."/>
            <person name="Thorell K."/>
            <person name="Jaen-Luchoro D."/>
            <person name="Gonzales-Siles L."/>
            <person name="Karlsson R."/>
            <person name="Yazdan S."/>
            <person name="Boulund F."/>
            <person name="Johnning A."/>
            <person name="Engstrand L."/>
            <person name="Kristiansson E."/>
            <person name="Moore E."/>
        </authorList>
    </citation>
    <scope>NUCLEOTIDE SEQUENCE [LARGE SCALE GENOMIC DNA]</scope>
    <source>
        <strain evidence="1 2">CCUG 9405</strain>
    </source>
</reference>
<comment type="caution">
    <text evidence="1">The sequence shown here is derived from an EMBL/GenBank/DDBJ whole genome shotgun (WGS) entry which is preliminary data.</text>
</comment>